<proteinExistence type="predicted"/>
<reference evidence="2" key="1">
    <citation type="submission" date="2016-08" db="EMBL/GenBank/DDBJ databases">
        <authorList>
            <person name="Varghese N."/>
            <person name="Submissions Spin"/>
        </authorList>
    </citation>
    <scope>NUCLEOTIDE SEQUENCE [LARGE SCALE GENOMIC DNA]</scope>
    <source>
        <strain evidence="2">P1-7</strain>
    </source>
</reference>
<dbReference type="EMBL" id="FMAF01000038">
    <property type="protein sequence ID" value="SCB51303.1"/>
    <property type="molecule type" value="Genomic_DNA"/>
</dbReference>
<evidence type="ECO:0008006" key="3">
    <source>
        <dbReference type="Google" id="ProtNLM"/>
    </source>
</evidence>
<dbReference type="OrthoDB" id="8455244at2"/>
<evidence type="ECO:0000313" key="2">
    <source>
        <dbReference type="Proteomes" id="UP000199205"/>
    </source>
</evidence>
<accession>A0A1C3XGB4</accession>
<name>A0A1C3XGB4_9HYPH</name>
<dbReference type="InterPro" id="IPR010385">
    <property type="entry name" value="DUF982"/>
</dbReference>
<dbReference type="Pfam" id="PF06169">
    <property type="entry name" value="DUF982"/>
    <property type="match status" value="1"/>
</dbReference>
<gene>
    <name evidence="1" type="ORF">GA0061101_13834</name>
</gene>
<evidence type="ECO:0000313" key="1">
    <source>
        <dbReference type="EMBL" id="SCB51303.1"/>
    </source>
</evidence>
<organism evidence="1 2">
    <name type="scientific">Rhizobium lusitanum</name>
    <dbReference type="NCBI Taxonomy" id="293958"/>
    <lineage>
        <taxon>Bacteria</taxon>
        <taxon>Pseudomonadati</taxon>
        <taxon>Pseudomonadota</taxon>
        <taxon>Alphaproteobacteria</taxon>
        <taxon>Hyphomicrobiales</taxon>
        <taxon>Rhizobiaceae</taxon>
        <taxon>Rhizobium/Agrobacterium group</taxon>
        <taxon>Rhizobium</taxon>
    </lineage>
</organism>
<sequence length="87" mass="9839">MKWHTSHQFPALRLVVRSGEKCRVVKTVWDAAVTLISDWPTDDGEEYVVAIRACLDALHDVIPPEAVREALIRAAAEERILYISVIK</sequence>
<dbReference type="Proteomes" id="UP000199205">
    <property type="component" value="Unassembled WGS sequence"/>
</dbReference>
<dbReference type="Gene3D" id="6.10.250.730">
    <property type="match status" value="1"/>
</dbReference>
<dbReference type="AlphaFoldDB" id="A0A1C3XGB4"/>
<protein>
    <recommendedName>
        <fullName evidence="3">DUF982 domain-containing protein</fullName>
    </recommendedName>
</protein>
<dbReference type="RefSeq" id="WP_092577017.1">
    <property type="nucleotide sequence ID" value="NZ_FMAF01000038.1"/>
</dbReference>